<evidence type="ECO:0000313" key="2">
    <source>
        <dbReference type="Ensembl" id="ENSNNAP00000005521.1"/>
    </source>
</evidence>
<dbReference type="Gene3D" id="3.30.300.90">
    <property type="entry name" value="BolA-like"/>
    <property type="match status" value="1"/>
</dbReference>
<dbReference type="InterPro" id="IPR052275">
    <property type="entry name" value="Mt_Fe-S_assembly_factor"/>
</dbReference>
<dbReference type="GeneTree" id="ENSGT00390000013048"/>
<organism evidence="2 3">
    <name type="scientific">Naja naja</name>
    <name type="common">Indian cobra</name>
    <dbReference type="NCBI Taxonomy" id="35670"/>
    <lineage>
        <taxon>Eukaryota</taxon>
        <taxon>Metazoa</taxon>
        <taxon>Chordata</taxon>
        <taxon>Craniata</taxon>
        <taxon>Vertebrata</taxon>
        <taxon>Euteleostomi</taxon>
        <taxon>Lepidosauria</taxon>
        <taxon>Squamata</taxon>
        <taxon>Bifurcata</taxon>
        <taxon>Unidentata</taxon>
        <taxon>Episquamata</taxon>
        <taxon>Toxicofera</taxon>
        <taxon>Serpentes</taxon>
        <taxon>Colubroidea</taxon>
        <taxon>Elapidae</taxon>
        <taxon>Elapinae</taxon>
        <taxon>Naja</taxon>
    </lineage>
</organism>
<dbReference type="GO" id="GO:0016604">
    <property type="term" value="C:nuclear body"/>
    <property type="evidence" value="ECO:0007669"/>
    <property type="project" value="Ensembl"/>
</dbReference>
<proteinExistence type="inferred from homology"/>
<comment type="similarity">
    <text evidence="1">Belongs to the BolA/IbaG family.</text>
</comment>
<dbReference type="GO" id="GO:0005829">
    <property type="term" value="C:cytosol"/>
    <property type="evidence" value="ECO:0007669"/>
    <property type="project" value="Ensembl"/>
</dbReference>
<dbReference type="PANTHER" id="PTHR46188">
    <property type="entry name" value="BOLA-LIKE PROTEIN 3"/>
    <property type="match status" value="1"/>
</dbReference>
<dbReference type="SUPFAM" id="SSF82657">
    <property type="entry name" value="BolA-like"/>
    <property type="match status" value="1"/>
</dbReference>
<protein>
    <submittedName>
        <fullName evidence="2">BolA family member 3</fullName>
    </submittedName>
</protein>
<accession>A0A8C6VF53</accession>
<dbReference type="GO" id="GO:0005759">
    <property type="term" value="C:mitochondrial matrix"/>
    <property type="evidence" value="ECO:0007669"/>
    <property type="project" value="TreeGrafter"/>
</dbReference>
<dbReference type="AlphaFoldDB" id="A0A8C6VF53"/>
<keyword evidence="3" id="KW-1185">Reference proteome</keyword>
<evidence type="ECO:0000256" key="1">
    <source>
        <dbReference type="ARBA" id="ARBA00005578"/>
    </source>
</evidence>
<reference evidence="2" key="1">
    <citation type="submission" date="2025-08" db="UniProtKB">
        <authorList>
            <consortium name="Ensembl"/>
        </authorList>
    </citation>
    <scope>IDENTIFICATION</scope>
</reference>
<dbReference type="PANTHER" id="PTHR46188:SF1">
    <property type="entry name" value="BOLA-LIKE PROTEIN 3"/>
    <property type="match status" value="1"/>
</dbReference>
<name>A0A8C6VF53_NAJNA</name>
<gene>
    <name evidence="2" type="primary">BOLA3</name>
</gene>
<dbReference type="OrthoDB" id="203381at2759"/>
<dbReference type="Ensembl" id="ENSNNAT00000005767.1">
    <property type="protein sequence ID" value="ENSNNAP00000005521.1"/>
    <property type="gene ID" value="ENSNNAG00000003721.1"/>
</dbReference>
<dbReference type="Proteomes" id="UP000694559">
    <property type="component" value="Unplaced"/>
</dbReference>
<dbReference type="GO" id="GO:1990229">
    <property type="term" value="C:iron-sulfur cluster assembly complex"/>
    <property type="evidence" value="ECO:0007669"/>
    <property type="project" value="Ensembl"/>
</dbReference>
<dbReference type="InterPro" id="IPR036065">
    <property type="entry name" value="BolA-like_sf"/>
</dbReference>
<sequence length="156" mass="17410">MARSGESLAVFPAHLQDPGVQSLGVGASIHLKLLLTRIVSVSPQVAFLLRRGGRSFASQTEGEIRVTRVLQEKFPQAVVIKVVDISGGCGAMYEIHIESEEFKEKRTIQQHQMVNQVSRCTLTLWEFYGTFGFQAFPIIYSSRLHACLSYDSFALF</sequence>
<reference evidence="2" key="2">
    <citation type="submission" date="2025-09" db="UniProtKB">
        <authorList>
            <consortium name="Ensembl"/>
        </authorList>
    </citation>
    <scope>IDENTIFICATION</scope>
</reference>
<evidence type="ECO:0000313" key="3">
    <source>
        <dbReference type="Proteomes" id="UP000694559"/>
    </source>
</evidence>